<gene>
    <name evidence="2" type="ORF">H8B17_19325</name>
</gene>
<feature type="domain" description="Polysaccharide pyruvyl transferase" evidence="1">
    <location>
        <begin position="17"/>
        <end position="303"/>
    </location>
</feature>
<name>A0ABR7Y8V8_9SPHI</name>
<keyword evidence="2" id="KW-0808">Transferase</keyword>
<dbReference type="RefSeq" id="WP_190310884.1">
    <property type="nucleotide sequence ID" value="NZ_JACNYK010000008.1"/>
</dbReference>
<dbReference type="Proteomes" id="UP000606494">
    <property type="component" value="Unassembled WGS sequence"/>
</dbReference>
<dbReference type="GO" id="GO:0016740">
    <property type="term" value="F:transferase activity"/>
    <property type="evidence" value="ECO:0007669"/>
    <property type="project" value="UniProtKB-KW"/>
</dbReference>
<evidence type="ECO:0000259" key="1">
    <source>
        <dbReference type="Pfam" id="PF04230"/>
    </source>
</evidence>
<evidence type="ECO:0000313" key="3">
    <source>
        <dbReference type="Proteomes" id="UP000606494"/>
    </source>
</evidence>
<dbReference type="PANTHER" id="PTHR36836:SF1">
    <property type="entry name" value="COLANIC ACID BIOSYNTHESIS PROTEIN WCAK"/>
    <property type="match status" value="1"/>
</dbReference>
<proteinExistence type="predicted"/>
<dbReference type="InterPro" id="IPR007345">
    <property type="entry name" value="Polysacch_pyruvyl_Trfase"/>
</dbReference>
<reference evidence="2 3" key="1">
    <citation type="submission" date="2020-08" db="EMBL/GenBank/DDBJ databases">
        <title>Sphingobacterium sp. DN00404 isolated from aquaculture water.</title>
        <authorList>
            <person name="Zhang M."/>
        </authorList>
    </citation>
    <scope>NUCLEOTIDE SEQUENCE [LARGE SCALE GENOMIC DNA]</scope>
    <source>
        <strain evidence="2 3">KCTC 32294</strain>
    </source>
</reference>
<dbReference type="EMBL" id="JACNYK010000008">
    <property type="protein sequence ID" value="MBD1427736.1"/>
    <property type="molecule type" value="Genomic_DNA"/>
</dbReference>
<comment type="caution">
    <text evidence="2">The sequence shown here is derived from an EMBL/GenBank/DDBJ whole genome shotgun (WGS) entry which is preliminary data.</text>
</comment>
<protein>
    <submittedName>
        <fullName evidence="2">Polysaccharide pyruvyl transferase family protein</fullName>
    </submittedName>
</protein>
<organism evidence="2 3">
    <name type="scientific">Sphingobacterium arenae</name>
    <dbReference type="NCBI Taxonomy" id="1280598"/>
    <lineage>
        <taxon>Bacteria</taxon>
        <taxon>Pseudomonadati</taxon>
        <taxon>Bacteroidota</taxon>
        <taxon>Sphingobacteriia</taxon>
        <taxon>Sphingobacteriales</taxon>
        <taxon>Sphingobacteriaceae</taxon>
        <taxon>Sphingobacterium</taxon>
    </lineage>
</organism>
<accession>A0ABR7Y8V8</accession>
<dbReference type="PANTHER" id="PTHR36836">
    <property type="entry name" value="COLANIC ACID BIOSYNTHESIS PROTEIN WCAK"/>
    <property type="match status" value="1"/>
</dbReference>
<keyword evidence="3" id="KW-1185">Reference proteome</keyword>
<sequence length="374" mass="43475">MKNNLRLAMMSFADINNYGDILFSHVFDMELRNRIPDVEIDFFTPSTIDLEGYHYEGYNRLKVDGKYDGIFLAGGEVVHLFDERTWQPIYEKQQKQVVSKYASDTVWDWVDCQSAFKAWLSVGVRPFGDKWDELKINNTISSLDYISCRGILSKKILEGSNFESFNKKIEITPDLGWIFPQYLDSQNQRGKHYREFIPTDTEYLLFQVHNITEEEAKIVANDLREAKQKYGYQIVMMPVIHLWKDEVYLEQINKVAGEEFIVLPNNLSVVQMLDVIVHASLTVTSSLHVAITALADGVPASVFNKWQGSKLQDLYGLQFRTDFLVSEVTEFANIFEKLEFERQHSKSLSLYAQFMREKLKETFDGIVNRMTNSR</sequence>
<dbReference type="Pfam" id="PF04230">
    <property type="entry name" value="PS_pyruv_trans"/>
    <property type="match status" value="1"/>
</dbReference>
<evidence type="ECO:0000313" key="2">
    <source>
        <dbReference type="EMBL" id="MBD1427736.1"/>
    </source>
</evidence>